<keyword evidence="1" id="KW-0472">Membrane</keyword>
<evidence type="ECO:0000313" key="3">
    <source>
        <dbReference type="Proteomes" id="UP001373496"/>
    </source>
</evidence>
<feature type="transmembrane region" description="Helical" evidence="1">
    <location>
        <begin position="6"/>
        <end position="22"/>
    </location>
</feature>
<comment type="caution">
    <text evidence="2">The sequence shown here is derived from an EMBL/GenBank/DDBJ whole genome shotgun (WGS) entry which is preliminary data.</text>
</comment>
<evidence type="ECO:0000313" key="2">
    <source>
        <dbReference type="EMBL" id="MEI4280525.1"/>
    </source>
</evidence>
<dbReference type="RefSeq" id="WP_225235713.1">
    <property type="nucleotide sequence ID" value="NZ_JBAPLV010000024.1"/>
</dbReference>
<dbReference type="EMBL" id="JBAPLV010000024">
    <property type="protein sequence ID" value="MEI4280525.1"/>
    <property type="molecule type" value="Genomic_DNA"/>
</dbReference>
<evidence type="ECO:0000256" key="1">
    <source>
        <dbReference type="SAM" id="Phobius"/>
    </source>
</evidence>
<gene>
    <name evidence="2" type="ORF">UXQ13_18785</name>
</gene>
<proteinExistence type="predicted"/>
<name>A0ABU8EAF4_9ACTN</name>
<keyword evidence="1" id="KW-0812">Transmembrane</keyword>
<reference evidence="2 3" key="1">
    <citation type="submission" date="2024-03" db="EMBL/GenBank/DDBJ databases">
        <title>Draft genome sequence of Klenkia terrae.</title>
        <authorList>
            <person name="Duangmal K."/>
            <person name="Chantavorakit T."/>
        </authorList>
    </citation>
    <scope>NUCLEOTIDE SEQUENCE [LARGE SCALE GENOMIC DNA]</scope>
    <source>
        <strain evidence="2 3">JCM 17786</strain>
    </source>
</reference>
<evidence type="ECO:0008006" key="4">
    <source>
        <dbReference type="Google" id="ProtNLM"/>
    </source>
</evidence>
<keyword evidence="1" id="KW-1133">Transmembrane helix</keyword>
<organism evidence="2 3">
    <name type="scientific">Klenkia terrae</name>
    <dbReference type="NCBI Taxonomy" id="1052259"/>
    <lineage>
        <taxon>Bacteria</taxon>
        <taxon>Bacillati</taxon>
        <taxon>Actinomycetota</taxon>
        <taxon>Actinomycetes</taxon>
        <taxon>Geodermatophilales</taxon>
        <taxon>Geodermatophilaceae</taxon>
        <taxon>Klenkia</taxon>
    </lineage>
</organism>
<keyword evidence="3" id="KW-1185">Reference proteome</keyword>
<sequence length="202" mass="21797">MGTDAWALIVAILALVVAGYGIHRQNTYAAREDQRREGEIAGRPSHVVATVGHWDPIEKNVSPKIGDGEISPIKYHQWTPAGAPVYWGGLAVVLHNVGERPVDVNHIDVVLRSDAAGRESVMTSQSVASTGPSLPATLAHNSATYLVGFDELQTLTRTLLPADGEVRYGFRVRFSDQSEIVTPLARLVFLPPTADDRPGEIG</sequence>
<dbReference type="Proteomes" id="UP001373496">
    <property type="component" value="Unassembled WGS sequence"/>
</dbReference>
<protein>
    <recommendedName>
        <fullName evidence="4">DUF4352 domain-containing protein</fullName>
    </recommendedName>
</protein>
<accession>A0ABU8EAF4</accession>